<feature type="region of interest" description="Disordered" evidence="12">
    <location>
        <begin position="374"/>
        <end position="402"/>
    </location>
</feature>
<feature type="compositionally biased region" description="Low complexity" evidence="12">
    <location>
        <begin position="721"/>
        <end position="759"/>
    </location>
</feature>
<dbReference type="NCBIfam" id="TIGR02397">
    <property type="entry name" value="dnaX_nterm"/>
    <property type="match status" value="1"/>
</dbReference>
<dbReference type="EMBL" id="PJEG01000003">
    <property type="protein sequence ID" value="PKD15648.1"/>
    <property type="molecule type" value="Genomic_DNA"/>
</dbReference>
<evidence type="ECO:0000256" key="3">
    <source>
        <dbReference type="ARBA" id="ARBA00022679"/>
    </source>
</evidence>
<feature type="compositionally biased region" description="Polar residues" evidence="12">
    <location>
        <begin position="655"/>
        <end position="665"/>
    </location>
</feature>
<feature type="compositionally biased region" description="Low complexity" evidence="12">
    <location>
        <begin position="690"/>
        <end position="699"/>
    </location>
</feature>
<feature type="compositionally biased region" description="Low complexity" evidence="12">
    <location>
        <begin position="857"/>
        <end position="872"/>
    </location>
</feature>
<keyword evidence="6" id="KW-0479">Metal-binding</keyword>
<dbReference type="Gene3D" id="3.40.50.300">
    <property type="entry name" value="P-loop containing nucleotide triphosphate hydrolases"/>
    <property type="match status" value="1"/>
</dbReference>
<evidence type="ECO:0000313" key="15">
    <source>
        <dbReference type="Proteomes" id="UP000232928"/>
    </source>
</evidence>
<feature type="compositionally biased region" description="Polar residues" evidence="12">
    <location>
        <begin position="488"/>
        <end position="497"/>
    </location>
</feature>
<feature type="compositionally biased region" description="Polar residues" evidence="12">
    <location>
        <begin position="786"/>
        <end position="804"/>
    </location>
</feature>
<evidence type="ECO:0000256" key="9">
    <source>
        <dbReference type="ARBA" id="ARBA00022840"/>
    </source>
</evidence>
<dbReference type="GO" id="GO:0046872">
    <property type="term" value="F:metal ion binding"/>
    <property type="evidence" value="ECO:0007669"/>
    <property type="project" value="UniProtKB-KW"/>
</dbReference>
<dbReference type="CDD" id="cd18137">
    <property type="entry name" value="HLD_clamp_pol_III_gamma_tau"/>
    <property type="match status" value="1"/>
</dbReference>
<accession>A0A2N0TLW4</accession>
<protein>
    <recommendedName>
        <fullName evidence="2">DNA-directed DNA polymerase</fullName>
        <ecNumber evidence="2">2.7.7.7</ecNumber>
    </recommendedName>
</protein>
<comment type="similarity">
    <text evidence="1">Belongs to the DnaX/STICHEL family.</text>
</comment>
<keyword evidence="7" id="KW-0547">Nucleotide-binding</keyword>
<feature type="region of interest" description="Disordered" evidence="12">
    <location>
        <begin position="627"/>
        <end position="901"/>
    </location>
</feature>
<evidence type="ECO:0000256" key="1">
    <source>
        <dbReference type="ARBA" id="ARBA00006360"/>
    </source>
</evidence>
<dbReference type="Pfam" id="PF13177">
    <property type="entry name" value="DNA_pol3_delta2"/>
    <property type="match status" value="1"/>
</dbReference>
<dbReference type="PANTHER" id="PTHR11669">
    <property type="entry name" value="REPLICATION FACTOR C / DNA POLYMERASE III GAMMA-TAU SUBUNIT"/>
    <property type="match status" value="1"/>
</dbReference>
<organism evidence="14 15">
    <name type="scientific">Bifidobacterium longum</name>
    <dbReference type="NCBI Taxonomy" id="216816"/>
    <lineage>
        <taxon>Bacteria</taxon>
        <taxon>Bacillati</taxon>
        <taxon>Actinomycetota</taxon>
        <taxon>Actinomycetes</taxon>
        <taxon>Bifidobacteriales</taxon>
        <taxon>Bifidobacteriaceae</taxon>
        <taxon>Bifidobacterium</taxon>
    </lineage>
</organism>
<feature type="compositionally biased region" description="Low complexity" evidence="12">
    <location>
        <begin position="374"/>
        <end position="400"/>
    </location>
</feature>
<evidence type="ECO:0000256" key="12">
    <source>
        <dbReference type="SAM" id="MobiDB-lite"/>
    </source>
</evidence>
<keyword evidence="5" id="KW-0235">DNA replication</keyword>
<dbReference type="InterPro" id="IPR003593">
    <property type="entry name" value="AAA+_ATPase"/>
</dbReference>
<feature type="compositionally biased region" description="Polar residues" evidence="12">
    <location>
        <begin position="426"/>
        <end position="439"/>
    </location>
</feature>
<dbReference type="InterPro" id="IPR008921">
    <property type="entry name" value="DNA_pol3_clamp-load_cplx_C"/>
</dbReference>
<evidence type="ECO:0000256" key="7">
    <source>
        <dbReference type="ARBA" id="ARBA00022741"/>
    </source>
</evidence>
<dbReference type="AlphaFoldDB" id="A0A2N0TLW4"/>
<dbReference type="SUPFAM" id="SSF48019">
    <property type="entry name" value="post-AAA+ oligomerization domain-like"/>
    <property type="match status" value="1"/>
</dbReference>
<evidence type="ECO:0000256" key="6">
    <source>
        <dbReference type="ARBA" id="ARBA00022723"/>
    </source>
</evidence>
<sequence>MALALYRRYRPDTFEGVIGQDQVTVPLMRALDEGKLTHAYLFSGPRGCGKTSSARILARCVNCAKGPTSHPCGECESCKDLATGGPGSIDVVEIDAASHNGVDDARELRERAGFAPARDRYKIFILDEAHMVTQQGFNALLKIVEEPPEHVMFIFATTEPDKVIGTIRSRTHHYPFRLVPQEVMGPYLETICDKEGIKPEPGVLKLAMRAGGGSMRDTLSVLDQLMVGSVEGVITHDAAVALLGFTPEALIGEAVDAVINHNGEALYGVIQKVVVGGFDPRRFVEDLLARVRDLLVLTLAGDRAESVLSDTAEAEDMDDLHRQAKALGLGALTAMADIINTTLGAMTGAISPRMRLELLAARLLAGSESGFATAAPAPASSGMPPAAASSTSTTSAASGTGASGFAGASRGGFAGASHGGFSGAARNQQAAAPQSTASHESAVGDNGPVSSPVSDRPAGSPSAQPAAATAAANAWGAPATSPAVPAQPVTSPAASDNRSIDEKWDAAVAALPETIREYVSRDKVPTVKFGPNRKSLPCLSMTFDKSLSQHAFALAVDNSGKKAASVVLDAVRNEFGANAVIAPSAVAANGERVESVKRMSPEQLAKVKQQIAMAKAGLAASSLGAGLGIHMGSEPQAPKPTATGQAEDTDDSHRAGQSSASTAAKSWSDDDPWAKPAVSNASPQSADGFAPNEPAAAPAPEEHHKKHVAVPDISDGVDPWAAPAAPVAPAASVASAGPTGQSTGQPATAAPATAVAGASDDPWNQPQSQATASLALQPVEADPWNQPYQQSPHDDSWNQPQGNHAQAAPQPGDDPWNQPQSQTPASSVPQTVSGNMSGDDPWNQPQSVPQPAAGDDPWNQPQPAQPTPNADPWNSQPQPQPQVAAEDDEYSMNDQSLGEATAMNLDDLKKLFEVKKVEQFAADDPKNPKNIQPAKKHSDE</sequence>
<dbReference type="GO" id="GO:0005524">
    <property type="term" value="F:ATP binding"/>
    <property type="evidence" value="ECO:0007669"/>
    <property type="project" value="UniProtKB-KW"/>
</dbReference>
<dbReference type="NCBIfam" id="NF005846">
    <property type="entry name" value="PRK07764.1-6"/>
    <property type="match status" value="1"/>
</dbReference>
<evidence type="ECO:0000259" key="13">
    <source>
        <dbReference type="SMART" id="SM00382"/>
    </source>
</evidence>
<keyword evidence="10" id="KW-0239">DNA-directed DNA polymerase</keyword>
<dbReference type="Proteomes" id="UP000232928">
    <property type="component" value="Unassembled WGS sequence"/>
</dbReference>
<dbReference type="GO" id="GO:0003887">
    <property type="term" value="F:DNA-directed DNA polymerase activity"/>
    <property type="evidence" value="ECO:0007669"/>
    <property type="project" value="UniProtKB-KW"/>
</dbReference>
<dbReference type="Gene3D" id="1.20.272.10">
    <property type="match status" value="1"/>
</dbReference>
<evidence type="ECO:0000256" key="5">
    <source>
        <dbReference type="ARBA" id="ARBA00022705"/>
    </source>
</evidence>
<keyword evidence="9" id="KW-0067">ATP-binding</keyword>
<evidence type="ECO:0000256" key="4">
    <source>
        <dbReference type="ARBA" id="ARBA00022695"/>
    </source>
</evidence>
<keyword evidence="4" id="KW-0548">Nucleotidyltransferase</keyword>
<comment type="caution">
    <text evidence="14">The sequence shown here is derived from an EMBL/GenBank/DDBJ whole genome shotgun (WGS) entry which is preliminary data.</text>
</comment>
<dbReference type="GO" id="GO:0009360">
    <property type="term" value="C:DNA polymerase III complex"/>
    <property type="evidence" value="ECO:0007669"/>
    <property type="project" value="InterPro"/>
</dbReference>
<gene>
    <name evidence="14" type="ORF">APC1461_0148</name>
</gene>
<dbReference type="GO" id="GO:0006261">
    <property type="term" value="P:DNA-templated DNA replication"/>
    <property type="evidence" value="ECO:0007669"/>
    <property type="project" value="TreeGrafter"/>
</dbReference>
<dbReference type="InterPro" id="IPR027417">
    <property type="entry name" value="P-loop_NTPase"/>
</dbReference>
<feature type="domain" description="AAA+ ATPase" evidence="13">
    <location>
        <begin position="36"/>
        <end position="177"/>
    </location>
</feature>
<dbReference type="GO" id="GO:0003677">
    <property type="term" value="F:DNA binding"/>
    <property type="evidence" value="ECO:0007669"/>
    <property type="project" value="InterPro"/>
</dbReference>
<feature type="region of interest" description="Disordered" evidence="12">
    <location>
        <begin position="419"/>
        <end position="499"/>
    </location>
</feature>
<evidence type="ECO:0000256" key="2">
    <source>
        <dbReference type="ARBA" id="ARBA00012417"/>
    </source>
</evidence>
<dbReference type="InterPro" id="IPR022754">
    <property type="entry name" value="DNA_pol_III_gamma-3"/>
</dbReference>
<proteinExistence type="inferred from homology"/>
<dbReference type="Pfam" id="PF22608">
    <property type="entry name" value="DNAX_ATPase_lid"/>
    <property type="match status" value="1"/>
</dbReference>
<dbReference type="Gene3D" id="1.10.8.60">
    <property type="match status" value="1"/>
</dbReference>
<feature type="compositionally biased region" description="Polar residues" evidence="12">
    <location>
        <begin position="817"/>
        <end position="836"/>
    </location>
</feature>
<feature type="compositionally biased region" description="Low complexity" evidence="12">
    <location>
        <begin position="457"/>
        <end position="483"/>
    </location>
</feature>
<dbReference type="NCBIfam" id="NF005843">
    <property type="entry name" value="PRK07764.1-1"/>
    <property type="match status" value="1"/>
</dbReference>
<feature type="compositionally biased region" description="Basic and acidic residues" evidence="12">
    <location>
        <begin position="918"/>
        <end position="927"/>
    </location>
</feature>
<evidence type="ECO:0000256" key="11">
    <source>
        <dbReference type="ARBA" id="ARBA00049244"/>
    </source>
</evidence>
<feature type="compositionally biased region" description="Polar residues" evidence="12">
    <location>
        <begin position="762"/>
        <end position="774"/>
    </location>
</feature>
<keyword evidence="8" id="KW-0862">Zinc</keyword>
<name>A0A2N0TLW4_BIFLN</name>
<dbReference type="CDD" id="cd00009">
    <property type="entry name" value="AAA"/>
    <property type="match status" value="1"/>
</dbReference>
<evidence type="ECO:0000256" key="8">
    <source>
        <dbReference type="ARBA" id="ARBA00022833"/>
    </source>
</evidence>
<dbReference type="SUPFAM" id="SSF52540">
    <property type="entry name" value="P-loop containing nucleoside triphosphate hydrolases"/>
    <property type="match status" value="1"/>
</dbReference>
<comment type="catalytic activity">
    <reaction evidence="11">
        <text>DNA(n) + a 2'-deoxyribonucleoside 5'-triphosphate = DNA(n+1) + diphosphate</text>
        <dbReference type="Rhea" id="RHEA:22508"/>
        <dbReference type="Rhea" id="RHEA-COMP:17339"/>
        <dbReference type="Rhea" id="RHEA-COMP:17340"/>
        <dbReference type="ChEBI" id="CHEBI:33019"/>
        <dbReference type="ChEBI" id="CHEBI:61560"/>
        <dbReference type="ChEBI" id="CHEBI:173112"/>
        <dbReference type="EC" id="2.7.7.7"/>
    </reaction>
</comment>
<dbReference type="EC" id="2.7.7.7" evidence="2"/>
<dbReference type="FunFam" id="3.40.50.300:FF:000014">
    <property type="entry name" value="DNA polymerase III subunit gamma/tau"/>
    <property type="match status" value="1"/>
</dbReference>
<dbReference type="InterPro" id="IPR050238">
    <property type="entry name" value="DNA_Rep/Repair_Clamp_Loader"/>
</dbReference>
<evidence type="ECO:0000313" key="14">
    <source>
        <dbReference type="EMBL" id="PKD15648.1"/>
    </source>
</evidence>
<evidence type="ECO:0000256" key="10">
    <source>
        <dbReference type="ARBA" id="ARBA00022932"/>
    </source>
</evidence>
<dbReference type="SMART" id="SM00382">
    <property type="entry name" value="AAA"/>
    <property type="match status" value="1"/>
</dbReference>
<dbReference type="Pfam" id="PF12169">
    <property type="entry name" value="DNA_pol3_gamma3"/>
    <property type="match status" value="1"/>
</dbReference>
<keyword evidence="3" id="KW-0808">Transferase</keyword>
<dbReference type="RefSeq" id="WP_101027329.1">
    <property type="nucleotide sequence ID" value="NZ_PJEG01000003.1"/>
</dbReference>
<reference evidence="14 15" key="1">
    <citation type="submission" date="2017-12" db="EMBL/GenBank/DDBJ databases">
        <title>Bifidobacterium longum APC/DPC strains.</title>
        <authorList>
            <person name="Arboleya S."/>
        </authorList>
    </citation>
    <scope>NUCLEOTIDE SEQUENCE [LARGE SCALE GENOMIC DNA]</scope>
    <source>
        <strain evidence="14 15">APC1461</strain>
    </source>
</reference>
<dbReference type="InterPro" id="IPR045085">
    <property type="entry name" value="HLD_clamp_pol_III_gamma_tau"/>
</dbReference>
<dbReference type="InterPro" id="IPR012763">
    <property type="entry name" value="DNA_pol_III_sug/sutau_N"/>
</dbReference>
<feature type="region of interest" description="Disordered" evidence="12">
    <location>
        <begin position="918"/>
        <end position="940"/>
    </location>
</feature>
<dbReference type="PANTHER" id="PTHR11669:SF0">
    <property type="entry name" value="PROTEIN STICHEL-LIKE 2"/>
    <property type="match status" value="1"/>
</dbReference>